<feature type="compositionally biased region" description="Basic and acidic residues" evidence="1">
    <location>
        <begin position="131"/>
        <end position="140"/>
    </location>
</feature>
<proteinExistence type="predicted"/>
<dbReference type="AlphaFoldDB" id="A0A812WNH3"/>
<feature type="compositionally biased region" description="Basic and acidic residues" evidence="1">
    <location>
        <begin position="114"/>
        <end position="124"/>
    </location>
</feature>
<evidence type="ECO:0000313" key="3">
    <source>
        <dbReference type="Proteomes" id="UP000649617"/>
    </source>
</evidence>
<organism evidence="2 3">
    <name type="scientific">Symbiodinium pilosum</name>
    <name type="common">Dinoflagellate</name>
    <dbReference type="NCBI Taxonomy" id="2952"/>
    <lineage>
        <taxon>Eukaryota</taxon>
        <taxon>Sar</taxon>
        <taxon>Alveolata</taxon>
        <taxon>Dinophyceae</taxon>
        <taxon>Suessiales</taxon>
        <taxon>Symbiodiniaceae</taxon>
        <taxon>Symbiodinium</taxon>
    </lineage>
</organism>
<evidence type="ECO:0000256" key="1">
    <source>
        <dbReference type="SAM" id="MobiDB-lite"/>
    </source>
</evidence>
<keyword evidence="3" id="KW-1185">Reference proteome</keyword>
<comment type="caution">
    <text evidence="2">The sequence shown here is derived from an EMBL/GenBank/DDBJ whole genome shotgun (WGS) entry which is preliminary data.</text>
</comment>
<dbReference type="CDD" id="cd09272">
    <property type="entry name" value="RNase_HI_RT_Ty1"/>
    <property type="match status" value="1"/>
</dbReference>
<reference evidence="2" key="1">
    <citation type="submission" date="2021-02" db="EMBL/GenBank/DDBJ databases">
        <authorList>
            <person name="Dougan E. K."/>
            <person name="Rhodes N."/>
            <person name="Thang M."/>
            <person name="Chan C."/>
        </authorList>
    </citation>
    <scope>NUCLEOTIDE SEQUENCE</scope>
</reference>
<accession>A0A812WNH3</accession>
<evidence type="ECO:0000313" key="2">
    <source>
        <dbReference type="EMBL" id="CAE7693803.1"/>
    </source>
</evidence>
<gene>
    <name evidence="2" type="primary">RE1</name>
    <name evidence="2" type="ORF">SPIL2461_LOCUS19444</name>
</gene>
<dbReference type="OrthoDB" id="449209at2759"/>
<dbReference type="EMBL" id="CAJNIZ010044569">
    <property type="protein sequence ID" value="CAE7693803.1"/>
    <property type="molecule type" value="Genomic_DNA"/>
</dbReference>
<dbReference type="Proteomes" id="UP000649617">
    <property type="component" value="Unassembled WGS sequence"/>
</dbReference>
<feature type="compositionally biased region" description="Acidic residues" evidence="1">
    <location>
        <begin position="141"/>
        <end position="150"/>
    </location>
</feature>
<protein>
    <submittedName>
        <fullName evidence="2">RE1 protein</fullName>
    </submittedName>
</protein>
<feature type="region of interest" description="Disordered" evidence="1">
    <location>
        <begin position="100"/>
        <end position="150"/>
    </location>
</feature>
<sequence>MPAGTMIPEKPPKQIRDWSVWTGWRNIGDGRVCVRRKASRHVTPDVEGYDLRTTWLFNAKDQWYQLEAQTKWQELETAEADLPFQAEILVTHFERSEAASHSPVVEAAAPEEAEPARRAVREADGEAAAEEDARPERPSDEAAEAEDEEEWVEELVIMDLAKEKGLEMAPTRYEAHVQYPYEEYLIPFGALVWYRNKDAGTFAPKGEPALYMGPEVVDGIRHKGAHMVAALRSIRDGDFAVTVTKDLAVPNGRWSFPLAKARVLDEVNPHHRLFDSLLDFHEPLRLERNYKPPEEEEVPAFSGPSDVAEAESPGGAAACVDLILGAVAKGACTDVVAQQLFESLSKPGPFALAAKARRELEKKAKGACFVEFCCASYSQLRRVAKSFGIEYLGLSLDFVDLSDPDAFAQVEAWAVDRAEAGVVIHLLGSLPCTPWVSWQHLNLAKQGEEFRACVEKAREESLVLVEHFTRLAEVAVCSGGSASFEWPKYCAGWVQQPVLDMISQFDMKMSHPTGCGFRLCIDGKWPLKQWCVVSTHARLTVELDRRCCRHDKGHKHDQLTGDVAWKSGFYNRAMATVILGALFPKEVHDHVPACPVVAIPEGPEQHAERDVPFPAELTEVTAMVTKALTRKEMLESAPALEAVAKEGEKMRAKEVWDDATAIEVDVLCRQAREKGEKIHIADAMAIAGIKNSELPPDKHVHKGRVVYRGDITKDEQGSPALFRELQSLPTNIQAINLTIFLGMISGWLVQAAALVRPFYRRVAVKLRKALYGHPEAPADWQAHLESVLVGMLLAVAVDGFPSVFWLPSLCVLVTIYVDDILAAGKPASLAKFWEELQRHIEIETPGGVDRFLGRYHLTQSEGGVILHMSEYARQCVDLYLSLPGSKPLKAADSPYVAEGTLTLEDYEIKVALSTQSAKILMKLLWLARLCRPDLSYAISALASQSATWSKNADKQVHKLLCYVYATMDVGLRGVVRDKLEDCQLDLFVDADRPHTAKSTSGLWLQVSGPSGTQFPIAWSSRRQGAVSRSTTEAEMVSLGEGLFVETLPVQDLLSKVCGTTVPLVLHEDNEAVLKVVEAGYSVKLRGLVRTQKLSIASVSDFVKKHKNEIMLRYTNTKEQLADLFTKAMSRMPFRELAAKLGLTKVPSS</sequence>
<name>A0A812WNH3_SYMPI</name>